<accession>X1HTI5</accession>
<reference evidence="1" key="1">
    <citation type="journal article" date="2014" name="Front. Microbiol.">
        <title>High frequency of phylogenetically diverse reductive dehalogenase-homologous genes in deep subseafloor sedimentary metagenomes.</title>
        <authorList>
            <person name="Kawai M."/>
            <person name="Futagami T."/>
            <person name="Toyoda A."/>
            <person name="Takaki Y."/>
            <person name="Nishi S."/>
            <person name="Hori S."/>
            <person name="Arai W."/>
            <person name="Tsubouchi T."/>
            <person name="Morono Y."/>
            <person name="Uchiyama I."/>
            <person name="Ito T."/>
            <person name="Fujiyama A."/>
            <person name="Inagaki F."/>
            <person name="Takami H."/>
        </authorList>
    </citation>
    <scope>NUCLEOTIDE SEQUENCE</scope>
    <source>
        <strain evidence="1">Expedition CK06-06</strain>
    </source>
</reference>
<sequence>MKIVMDFRKYDGVIGGVEKGVIEIVNYLCRHDHSVVLLGKEFRINQIK</sequence>
<feature type="non-terminal residue" evidence="1">
    <location>
        <position position="48"/>
    </location>
</feature>
<comment type="caution">
    <text evidence="1">The sequence shown here is derived from an EMBL/GenBank/DDBJ whole genome shotgun (WGS) entry which is preliminary data.</text>
</comment>
<protein>
    <recommendedName>
        <fullName evidence="2">Glycosyltransferase subfamily 4-like N-terminal domain-containing protein</fullName>
    </recommendedName>
</protein>
<organism evidence="1">
    <name type="scientific">marine sediment metagenome</name>
    <dbReference type="NCBI Taxonomy" id="412755"/>
    <lineage>
        <taxon>unclassified sequences</taxon>
        <taxon>metagenomes</taxon>
        <taxon>ecological metagenomes</taxon>
    </lineage>
</organism>
<evidence type="ECO:0000313" key="1">
    <source>
        <dbReference type="EMBL" id="GAH72797.1"/>
    </source>
</evidence>
<proteinExistence type="predicted"/>
<gene>
    <name evidence="1" type="ORF">S03H2_41791</name>
</gene>
<name>X1HTI5_9ZZZZ</name>
<dbReference type="AlphaFoldDB" id="X1HTI5"/>
<evidence type="ECO:0008006" key="2">
    <source>
        <dbReference type="Google" id="ProtNLM"/>
    </source>
</evidence>
<dbReference type="EMBL" id="BARU01025980">
    <property type="protein sequence ID" value="GAH72797.1"/>
    <property type="molecule type" value="Genomic_DNA"/>
</dbReference>